<dbReference type="PATRIC" id="fig|1189621.3.peg.2056"/>
<accession>I5C3U1</accession>
<dbReference type="PANTHER" id="PTHR19136:SF81">
    <property type="entry name" value="MOLYBDENUM COFACTOR GUANYLYLTRANSFERASE"/>
    <property type="match status" value="1"/>
</dbReference>
<protein>
    <submittedName>
        <fullName evidence="9">Molybdopterin-guanine dinucleotide biosynthesis protein A</fullName>
    </submittedName>
</protein>
<dbReference type="InterPro" id="IPR013482">
    <property type="entry name" value="Molybde_CF_guanTrfase"/>
</dbReference>
<feature type="domain" description="MobA-like NTP transferase" evidence="8">
    <location>
        <begin position="1"/>
        <end position="137"/>
    </location>
</feature>
<keyword evidence="10" id="KW-1185">Reference proteome</keyword>
<keyword evidence="3" id="KW-0479">Metal-binding</keyword>
<evidence type="ECO:0000256" key="5">
    <source>
        <dbReference type="ARBA" id="ARBA00022842"/>
    </source>
</evidence>
<proteinExistence type="predicted"/>
<evidence type="ECO:0000256" key="1">
    <source>
        <dbReference type="ARBA" id="ARBA00022490"/>
    </source>
</evidence>
<sequence>MGQDKATLQLLETPFWRWLQLRLTAQGHAVFLLSAKEEHRHLDIPCIPEKRAGGGPLAGLEAALEHEDIGPVFLLSCDMPLLPIWALALLQENHLNAPDVPVVLQIEGRTCPTVGLYPQRTLPHVTMALDAGRRAMMPLLHELEAQNVEVSRDPRYQAAEFMNVNTPEQWLQLKTYTEQNRKKW</sequence>
<evidence type="ECO:0000259" key="8">
    <source>
        <dbReference type="Pfam" id="PF12804"/>
    </source>
</evidence>
<keyword evidence="5" id="KW-0460">Magnesium</keyword>
<dbReference type="EMBL" id="AJYA01000020">
    <property type="protein sequence ID" value="EIM76493.1"/>
    <property type="molecule type" value="Genomic_DNA"/>
</dbReference>
<dbReference type="SUPFAM" id="SSF53448">
    <property type="entry name" value="Nucleotide-diphospho-sugar transferases"/>
    <property type="match status" value="1"/>
</dbReference>
<dbReference type="GO" id="GO:0016779">
    <property type="term" value="F:nucleotidyltransferase activity"/>
    <property type="evidence" value="ECO:0007669"/>
    <property type="project" value="UniProtKB-ARBA"/>
</dbReference>
<keyword evidence="1" id="KW-0963">Cytoplasm</keyword>
<dbReference type="GO" id="GO:0046872">
    <property type="term" value="F:metal ion binding"/>
    <property type="evidence" value="ECO:0007669"/>
    <property type="project" value="UniProtKB-KW"/>
</dbReference>
<keyword evidence="2" id="KW-0808">Transferase</keyword>
<dbReference type="GO" id="GO:0005525">
    <property type="term" value="F:GTP binding"/>
    <property type="evidence" value="ECO:0007669"/>
    <property type="project" value="UniProtKB-KW"/>
</dbReference>
<dbReference type="InterPro" id="IPR029044">
    <property type="entry name" value="Nucleotide-diphossugar_trans"/>
</dbReference>
<dbReference type="InterPro" id="IPR025877">
    <property type="entry name" value="MobA-like_NTP_Trfase"/>
</dbReference>
<dbReference type="CDD" id="cd02503">
    <property type="entry name" value="MobA"/>
    <property type="match status" value="1"/>
</dbReference>
<dbReference type="AlphaFoldDB" id="I5C3U1"/>
<evidence type="ECO:0000256" key="7">
    <source>
        <dbReference type="ARBA" id="ARBA00023150"/>
    </source>
</evidence>
<evidence type="ECO:0000313" key="9">
    <source>
        <dbReference type="EMBL" id="EIM76493.1"/>
    </source>
</evidence>
<evidence type="ECO:0000256" key="3">
    <source>
        <dbReference type="ARBA" id="ARBA00022723"/>
    </source>
</evidence>
<dbReference type="Gene3D" id="3.90.550.10">
    <property type="entry name" value="Spore Coat Polysaccharide Biosynthesis Protein SpsA, Chain A"/>
    <property type="match status" value="1"/>
</dbReference>
<organism evidence="9 10">
    <name type="scientific">Nitritalea halalkaliphila LW7</name>
    <dbReference type="NCBI Taxonomy" id="1189621"/>
    <lineage>
        <taxon>Bacteria</taxon>
        <taxon>Pseudomonadati</taxon>
        <taxon>Bacteroidota</taxon>
        <taxon>Cytophagia</taxon>
        <taxon>Cytophagales</taxon>
        <taxon>Cyclobacteriaceae</taxon>
        <taxon>Nitritalea</taxon>
    </lineage>
</organism>
<evidence type="ECO:0000256" key="6">
    <source>
        <dbReference type="ARBA" id="ARBA00023134"/>
    </source>
</evidence>
<reference evidence="9 10" key="1">
    <citation type="submission" date="2012-05" db="EMBL/GenBank/DDBJ databases">
        <title>Genome sequence of Nitritalea halalkaliphila LW7.</title>
        <authorList>
            <person name="Jangir P.K."/>
            <person name="Singh A."/>
            <person name="Shivaji S."/>
            <person name="Sharma R."/>
        </authorList>
    </citation>
    <scope>NUCLEOTIDE SEQUENCE [LARGE SCALE GENOMIC DNA]</scope>
    <source>
        <strain evidence="9 10">LW7</strain>
    </source>
</reference>
<keyword evidence="7" id="KW-0501">Molybdenum cofactor biosynthesis</keyword>
<comment type="caution">
    <text evidence="9">The sequence shown here is derived from an EMBL/GenBank/DDBJ whole genome shotgun (WGS) entry which is preliminary data.</text>
</comment>
<dbReference type="PANTHER" id="PTHR19136">
    <property type="entry name" value="MOLYBDENUM COFACTOR GUANYLYLTRANSFERASE"/>
    <property type="match status" value="1"/>
</dbReference>
<evidence type="ECO:0000313" key="10">
    <source>
        <dbReference type="Proteomes" id="UP000005551"/>
    </source>
</evidence>
<name>I5C3U1_9BACT</name>
<dbReference type="STRING" id="1189621.A3SI_09877"/>
<dbReference type="Pfam" id="PF12804">
    <property type="entry name" value="NTP_transf_3"/>
    <property type="match status" value="1"/>
</dbReference>
<dbReference type="GO" id="GO:0006777">
    <property type="term" value="P:Mo-molybdopterin cofactor biosynthetic process"/>
    <property type="evidence" value="ECO:0007669"/>
    <property type="project" value="UniProtKB-KW"/>
</dbReference>
<evidence type="ECO:0000256" key="2">
    <source>
        <dbReference type="ARBA" id="ARBA00022679"/>
    </source>
</evidence>
<gene>
    <name evidence="9" type="ORF">A3SI_09877</name>
</gene>
<keyword evidence="4" id="KW-0547">Nucleotide-binding</keyword>
<dbReference type="Proteomes" id="UP000005551">
    <property type="component" value="Unassembled WGS sequence"/>
</dbReference>
<evidence type="ECO:0000256" key="4">
    <source>
        <dbReference type="ARBA" id="ARBA00022741"/>
    </source>
</evidence>
<keyword evidence="6" id="KW-0342">GTP-binding</keyword>